<dbReference type="Pfam" id="PF13638">
    <property type="entry name" value="PIN_4"/>
    <property type="match status" value="1"/>
</dbReference>
<dbReference type="InterPro" id="IPR002716">
    <property type="entry name" value="PIN_dom"/>
</dbReference>
<evidence type="ECO:0000313" key="2">
    <source>
        <dbReference type="EMBL" id="JAP16665.1"/>
    </source>
</evidence>
<dbReference type="EMBL" id="GEDG01023538">
    <property type="protein sequence ID" value="JAP16665.1"/>
    <property type="molecule type" value="Transcribed_RNA"/>
</dbReference>
<feature type="domain" description="PIN" evidence="1">
    <location>
        <begin position="59"/>
        <end position="104"/>
    </location>
</feature>
<dbReference type="PANTHER" id="PTHR22593:SF15">
    <property type="entry name" value="FHA DOMAIN-CONTAINING PROTEIN PS1-LIKE"/>
    <property type="match status" value="1"/>
</dbReference>
<dbReference type="Gene3D" id="3.40.50.1010">
    <property type="entry name" value="5'-nuclease"/>
    <property type="match status" value="1"/>
</dbReference>
<name>A0A0V0H9T7_SOLCH</name>
<organism evidence="2">
    <name type="scientific">Solanum chacoense</name>
    <name type="common">Chaco potato</name>
    <dbReference type="NCBI Taxonomy" id="4108"/>
    <lineage>
        <taxon>Eukaryota</taxon>
        <taxon>Viridiplantae</taxon>
        <taxon>Streptophyta</taxon>
        <taxon>Embryophyta</taxon>
        <taxon>Tracheophyta</taxon>
        <taxon>Spermatophyta</taxon>
        <taxon>Magnoliopsida</taxon>
        <taxon>eudicotyledons</taxon>
        <taxon>Gunneridae</taxon>
        <taxon>Pentapetalae</taxon>
        <taxon>asterids</taxon>
        <taxon>lamiids</taxon>
        <taxon>Solanales</taxon>
        <taxon>Solanaceae</taxon>
        <taxon>Solanoideae</taxon>
        <taxon>Solaneae</taxon>
        <taxon>Solanum</taxon>
    </lineage>
</organism>
<accession>A0A0V0H9T7</accession>
<dbReference type="PANTHER" id="PTHR22593">
    <property type="entry name" value="TRANSMEMBRANE PROTEIN 18"/>
    <property type="match status" value="1"/>
</dbReference>
<sequence>MVNAKSWVHVQSCVEETRPVAPTPPATAPPYFFNEENGIFPVGSVLSSPHCGLAEIVSPTEEDHILEYALLFKRTNRDGQLVLLSNDLTMKIKAMAEGIICETAEDFQESLVNPFSERFLWKDSSPRGSTWSCVDDFVLRETYYHGPPKKPSMSGEAAKGLKLILLHNSHFRRHISTAS</sequence>
<protein>
    <submittedName>
        <fullName evidence="2">Putative ovule protein</fullName>
    </submittedName>
</protein>
<dbReference type="AlphaFoldDB" id="A0A0V0H9T7"/>
<proteinExistence type="predicted"/>
<evidence type="ECO:0000259" key="1">
    <source>
        <dbReference type="Pfam" id="PF13638"/>
    </source>
</evidence>
<reference evidence="2" key="1">
    <citation type="submission" date="2015-12" db="EMBL/GenBank/DDBJ databases">
        <title>Gene expression during late stages of embryo sac development: a critical building block for successful pollen-pistil interactions.</title>
        <authorList>
            <person name="Liu Y."/>
            <person name="Joly V."/>
            <person name="Sabar M."/>
            <person name="Matton D.P."/>
        </authorList>
    </citation>
    <scope>NUCLEOTIDE SEQUENCE</scope>
</reference>
<dbReference type="GO" id="GO:0031965">
    <property type="term" value="C:nuclear membrane"/>
    <property type="evidence" value="ECO:0007669"/>
    <property type="project" value="TreeGrafter"/>
</dbReference>